<keyword evidence="4 5" id="KW-0663">Pyridoxal phosphate</keyword>
<dbReference type="EMBL" id="BNCD01000024">
    <property type="protein sequence ID" value="GHH86826.1"/>
    <property type="molecule type" value="Genomic_DNA"/>
</dbReference>
<dbReference type="GO" id="GO:0008483">
    <property type="term" value="F:transaminase activity"/>
    <property type="evidence" value="ECO:0007669"/>
    <property type="project" value="UniProtKB-KW"/>
</dbReference>
<dbReference type="Gene3D" id="3.40.640.10">
    <property type="entry name" value="Type I PLP-dependent aspartate aminotransferase-like (Major domain)"/>
    <property type="match status" value="1"/>
</dbReference>
<dbReference type="RefSeq" id="WP_229925054.1">
    <property type="nucleotide sequence ID" value="NZ_BNCD01000024.1"/>
</dbReference>
<evidence type="ECO:0000256" key="3">
    <source>
        <dbReference type="ARBA" id="ARBA00022679"/>
    </source>
</evidence>
<name>A0A919GLX7_9ACTN</name>
<reference evidence="7" key="2">
    <citation type="submission" date="2020-09" db="EMBL/GenBank/DDBJ databases">
        <authorList>
            <person name="Sun Q."/>
            <person name="Ohkuma M."/>
        </authorList>
    </citation>
    <scope>NUCLEOTIDE SEQUENCE</scope>
    <source>
        <strain evidence="7">JCM 5069</strain>
    </source>
</reference>
<gene>
    <name evidence="7" type="ORF">GCM10018793_60260</name>
</gene>
<reference evidence="7" key="1">
    <citation type="journal article" date="2014" name="Int. J. Syst. Evol. Microbiol.">
        <title>Complete genome sequence of Corynebacterium casei LMG S-19264T (=DSM 44701T), isolated from a smear-ripened cheese.</title>
        <authorList>
            <consortium name="US DOE Joint Genome Institute (JGI-PGF)"/>
            <person name="Walter F."/>
            <person name="Albersmeier A."/>
            <person name="Kalinowski J."/>
            <person name="Ruckert C."/>
        </authorList>
    </citation>
    <scope>NUCLEOTIDE SEQUENCE</scope>
    <source>
        <strain evidence="7">JCM 5069</strain>
    </source>
</reference>
<evidence type="ECO:0000256" key="5">
    <source>
        <dbReference type="RuleBase" id="RU003560"/>
    </source>
</evidence>
<dbReference type="Gene3D" id="3.90.1150.10">
    <property type="entry name" value="Aspartate Aminotransferase, domain 1"/>
    <property type="match status" value="1"/>
</dbReference>
<dbReference type="GO" id="GO:0042802">
    <property type="term" value="F:identical protein binding"/>
    <property type="evidence" value="ECO:0007669"/>
    <property type="project" value="TreeGrafter"/>
</dbReference>
<evidence type="ECO:0000256" key="1">
    <source>
        <dbReference type="ARBA" id="ARBA00001933"/>
    </source>
</evidence>
<protein>
    <submittedName>
        <fullName evidence="7">4-aminobutyrate transaminase</fullName>
    </submittedName>
</protein>
<dbReference type="GO" id="GO:0030170">
    <property type="term" value="F:pyridoxal phosphate binding"/>
    <property type="evidence" value="ECO:0007669"/>
    <property type="project" value="InterPro"/>
</dbReference>
<comment type="similarity">
    <text evidence="5">Belongs to the class-III pyridoxal-phosphate-dependent aminotransferase family.</text>
</comment>
<dbReference type="InterPro" id="IPR050103">
    <property type="entry name" value="Class-III_PLP-dep_AT"/>
</dbReference>
<comment type="cofactor">
    <cofactor evidence="1">
        <name>pyridoxal 5'-phosphate</name>
        <dbReference type="ChEBI" id="CHEBI:597326"/>
    </cofactor>
</comment>
<organism evidence="7 8">
    <name type="scientific">Streptomyces sulfonofaciens</name>
    <dbReference type="NCBI Taxonomy" id="68272"/>
    <lineage>
        <taxon>Bacteria</taxon>
        <taxon>Bacillati</taxon>
        <taxon>Actinomycetota</taxon>
        <taxon>Actinomycetes</taxon>
        <taxon>Kitasatosporales</taxon>
        <taxon>Streptomycetaceae</taxon>
        <taxon>Streptomyces</taxon>
    </lineage>
</organism>
<dbReference type="CDD" id="cd00610">
    <property type="entry name" value="OAT_like"/>
    <property type="match status" value="1"/>
</dbReference>
<sequence length="504" mass="50682">MTEVTTDTTTGATARTTPGRPADTATGTPADTATGTAAGAPTGTRTAATAAGSRPPGVPDGRRTVEARSTGTTLGPEFTTGSGPWLRTEDGTAWFDGTAGSGAATLGHQHPEVTAAAAAQLGRLTHTACKLGSDVRTRMVERIGALSPYAQPAVLPTATGAEAVESALKIARAATGHQAVVTFRYAYHGKTAGALALTWRTDFKAHSAPQPDSVVTAELPDPRVPGEADGMARFAAGLSTALDAADLLGGTAAVVLEPIQVTEGVLPVPPAVLDEIARQAHSRGALLVLDEIYTGLGRAGRLFTAELMSGPPDLTLLGKTLGNGFPVGAVVGERAVVDALPPGVQTSTFSGHPVSCAAATAVLDVLVRQDVAGRARTLGERLHADLTALAARHPWMRAVRTAGALAAFDCAPDGAGGPDPALAKAVTTGALRQRLLLFGGGPEGATVKIVPPVLLSDGEYRWMVSALASAVSSAEAHMTGQAAERTAGGGAPAVGGTSAKGSRI</sequence>
<dbReference type="InterPro" id="IPR049704">
    <property type="entry name" value="Aminotrans_3_PPA_site"/>
</dbReference>
<dbReference type="SUPFAM" id="SSF53383">
    <property type="entry name" value="PLP-dependent transferases"/>
    <property type="match status" value="1"/>
</dbReference>
<dbReference type="InterPro" id="IPR015421">
    <property type="entry name" value="PyrdxlP-dep_Trfase_major"/>
</dbReference>
<feature type="region of interest" description="Disordered" evidence="6">
    <location>
        <begin position="481"/>
        <end position="504"/>
    </location>
</feature>
<dbReference type="FunFam" id="3.40.640.10:FF:000004">
    <property type="entry name" value="Acetylornithine aminotransferase"/>
    <property type="match status" value="1"/>
</dbReference>
<comment type="caution">
    <text evidence="7">The sequence shown here is derived from an EMBL/GenBank/DDBJ whole genome shotgun (WGS) entry which is preliminary data.</text>
</comment>
<feature type="compositionally biased region" description="Low complexity" evidence="6">
    <location>
        <begin position="1"/>
        <end position="52"/>
    </location>
</feature>
<dbReference type="PANTHER" id="PTHR11986">
    <property type="entry name" value="AMINOTRANSFERASE CLASS III"/>
    <property type="match status" value="1"/>
</dbReference>
<evidence type="ECO:0000313" key="8">
    <source>
        <dbReference type="Proteomes" id="UP000603708"/>
    </source>
</evidence>
<dbReference type="InterPro" id="IPR015424">
    <property type="entry name" value="PyrdxlP-dep_Trfase"/>
</dbReference>
<keyword evidence="2" id="KW-0032">Aminotransferase</keyword>
<dbReference type="PROSITE" id="PS00600">
    <property type="entry name" value="AA_TRANSFER_CLASS_3"/>
    <property type="match status" value="1"/>
</dbReference>
<evidence type="ECO:0000313" key="7">
    <source>
        <dbReference type="EMBL" id="GHH86826.1"/>
    </source>
</evidence>
<evidence type="ECO:0000256" key="2">
    <source>
        <dbReference type="ARBA" id="ARBA00022576"/>
    </source>
</evidence>
<feature type="region of interest" description="Disordered" evidence="6">
    <location>
        <begin position="1"/>
        <end position="86"/>
    </location>
</feature>
<evidence type="ECO:0000256" key="4">
    <source>
        <dbReference type="ARBA" id="ARBA00022898"/>
    </source>
</evidence>
<keyword evidence="3" id="KW-0808">Transferase</keyword>
<dbReference type="InterPro" id="IPR015422">
    <property type="entry name" value="PyrdxlP-dep_Trfase_small"/>
</dbReference>
<evidence type="ECO:0000256" key="6">
    <source>
        <dbReference type="SAM" id="MobiDB-lite"/>
    </source>
</evidence>
<dbReference type="Proteomes" id="UP000603708">
    <property type="component" value="Unassembled WGS sequence"/>
</dbReference>
<dbReference type="AlphaFoldDB" id="A0A919GLX7"/>
<dbReference type="PANTHER" id="PTHR11986:SF79">
    <property type="entry name" value="ACETYLORNITHINE AMINOTRANSFERASE, MITOCHONDRIAL"/>
    <property type="match status" value="1"/>
</dbReference>
<dbReference type="InterPro" id="IPR005814">
    <property type="entry name" value="Aminotrans_3"/>
</dbReference>
<proteinExistence type="inferred from homology"/>
<dbReference type="Pfam" id="PF00202">
    <property type="entry name" value="Aminotran_3"/>
    <property type="match status" value="1"/>
</dbReference>
<keyword evidence="8" id="KW-1185">Reference proteome</keyword>
<accession>A0A919GLX7</accession>